<dbReference type="VEuPathDB" id="TriTrypDB:TvY486_0604020"/>
<dbReference type="EMBL" id="HE573022">
    <property type="protein sequence ID" value="CCC48611.1"/>
    <property type="molecule type" value="Genomic_DNA"/>
</dbReference>
<dbReference type="PANTHER" id="PTHR33667:SF7">
    <property type="entry name" value="RIKEN CDNA 1810020O05 GENE"/>
    <property type="match status" value="1"/>
</dbReference>
<proteinExistence type="predicted"/>
<dbReference type="AlphaFoldDB" id="G0TXC1"/>
<organism evidence="2">
    <name type="scientific">Trypanosoma vivax (strain Y486)</name>
    <dbReference type="NCBI Taxonomy" id="1055687"/>
    <lineage>
        <taxon>Eukaryota</taxon>
        <taxon>Discoba</taxon>
        <taxon>Euglenozoa</taxon>
        <taxon>Kinetoplastea</taxon>
        <taxon>Metakinetoplastina</taxon>
        <taxon>Trypanosomatida</taxon>
        <taxon>Trypanosomatidae</taxon>
        <taxon>Trypanosoma</taxon>
        <taxon>Duttonella</taxon>
    </lineage>
</organism>
<protein>
    <submittedName>
        <fullName evidence="2">Uncharacterized protein</fullName>
    </submittedName>
</protein>
<gene>
    <name evidence="2" type="ORF">TVY486_0604020</name>
</gene>
<dbReference type="PANTHER" id="PTHR33667">
    <property type="entry name" value="SI:DKEY-57N24.6"/>
    <property type="match status" value="1"/>
</dbReference>
<dbReference type="OMA" id="TGLVQYH"/>
<accession>G0TXC1</accession>
<sequence>MPKLARAENPVVAPDENERTLEFWFRATVSREFCERYRPFDLLFVQDVASQKDKVMIGSLTDSDSLPQPFSFCLFRRDVTITTSLVQQLVNEPQKLTLYGRNQQSVDGDSCTAPRSAKTSFKRERPRKVEDLSPDENTEELLSVSFDFMELITGLSATVPIPSTGCEGIRDCYLEIRCSVPLLPPVKLEKYRPLRIEVRSINRLAGSLGKDSPLCVTVNFGEITFRSPKFNVKSDGKVKFRRLVFLGNRTPLEVYNDLFFKKMSISLLSDGKIHVGSGSFSLREMVTEQQTKFNENVYLLPNRATSSLCGNCVVEGTFVSLRLDFFIPLPLIRHIRADGQAASGQFLTCGVIRMPYRTEWTENVLDTFISTLLQFEKPTLSSDVYQREPVVAEPQAPPPKEKKQETKSQRSQPAPPPRPPSPSAFVEPFEVVTPPGISGFEVMDGGRRIIGVEGPVSEIQKLFERLKVAAGHCPQLELLMNPELFVPKRRYLVFPSLVTLPVPSGLDPLLPIAATPVLCPVAAVGEGGISPPNFSAGMTDVKDVSGAQVGEGKEGLNEGFDSAEAEDNGTGGRIHRIRIRETIDVLISRQRHLLKRNLSELCINCYTKLHSIFSCTSLRDVVERDLFPTPEELLALERSFGATLELADVFGRDIFANVPKENEMEDLTCEELKVEGARGVDLTSLREEDVGQIVIFEAFLKTKRKVPAHVRECFPHASWLHVLDSGRDVLCAFRTAAQIKATINYRVEAQIVRSNDVLILYALSCESHARICIDSHNLAYEARLAASRKPKRLYFSSNKRRSLTRKAASPRSGSAHAELSHSSDGGALTDVETSDVVLSAKCGLSSREVNSLTDCRGHGARPALGRMPSLTTRRQYELCWEIYRQRAPPDSPDLPTKPQMRF</sequence>
<evidence type="ECO:0000313" key="2">
    <source>
        <dbReference type="EMBL" id="CCC48611.1"/>
    </source>
</evidence>
<reference evidence="2" key="1">
    <citation type="journal article" date="2012" name="Proc. Natl. Acad. Sci. U.S.A.">
        <title>Antigenic diversity is generated by distinct evolutionary mechanisms in African trypanosome species.</title>
        <authorList>
            <person name="Jackson A.P."/>
            <person name="Berry A."/>
            <person name="Aslett M."/>
            <person name="Allison H.C."/>
            <person name="Burton P."/>
            <person name="Vavrova-Anderson J."/>
            <person name="Brown R."/>
            <person name="Browne H."/>
            <person name="Corton N."/>
            <person name="Hauser H."/>
            <person name="Gamble J."/>
            <person name="Gilderthorp R."/>
            <person name="Marcello L."/>
            <person name="McQuillan J."/>
            <person name="Otto T.D."/>
            <person name="Quail M.A."/>
            <person name="Sanders M.J."/>
            <person name="van Tonder A."/>
            <person name="Ginger M.L."/>
            <person name="Field M.C."/>
            <person name="Barry J.D."/>
            <person name="Hertz-Fowler C."/>
            <person name="Berriman M."/>
        </authorList>
    </citation>
    <scope>NUCLEOTIDE SEQUENCE</scope>
    <source>
        <strain evidence="2">Y486</strain>
    </source>
</reference>
<name>G0TXC1_TRYVY</name>
<feature type="compositionally biased region" description="Basic and acidic residues" evidence="1">
    <location>
        <begin position="399"/>
        <end position="408"/>
    </location>
</feature>
<feature type="region of interest" description="Disordered" evidence="1">
    <location>
        <begin position="800"/>
        <end position="827"/>
    </location>
</feature>
<evidence type="ECO:0000256" key="1">
    <source>
        <dbReference type="SAM" id="MobiDB-lite"/>
    </source>
</evidence>
<feature type="compositionally biased region" description="Basic and acidic residues" evidence="1">
    <location>
        <begin position="121"/>
        <end position="131"/>
    </location>
</feature>
<feature type="compositionally biased region" description="Pro residues" evidence="1">
    <location>
        <begin position="413"/>
        <end position="422"/>
    </location>
</feature>
<feature type="region of interest" description="Disordered" evidence="1">
    <location>
        <begin position="104"/>
        <end position="134"/>
    </location>
</feature>
<feature type="region of interest" description="Disordered" evidence="1">
    <location>
        <begin position="386"/>
        <end position="427"/>
    </location>
</feature>